<evidence type="ECO:0000259" key="10">
    <source>
        <dbReference type="Pfam" id="PF02602"/>
    </source>
</evidence>
<dbReference type="AlphaFoldDB" id="A0A1G9BPD1"/>
<evidence type="ECO:0000256" key="4">
    <source>
        <dbReference type="ARBA" id="ARBA00023239"/>
    </source>
</evidence>
<dbReference type="GO" id="GO:0006782">
    <property type="term" value="P:protoporphyrinogen IX biosynthetic process"/>
    <property type="evidence" value="ECO:0007669"/>
    <property type="project" value="UniProtKB-UniRule"/>
</dbReference>
<evidence type="ECO:0000256" key="3">
    <source>
        <dbReference type="ARBA" id="ARBA00013109"/>
    </source>
</evidence>
<dbReference type="EMBL" id="FNFL01000006">
    <property type="protein sequence ID" value="SDK41358.1"/>
    <property type="molecule type" value="Genomic_DNA"/>
</dbReference>
<sequence length="264" mass="30357">MDKFLSGRKILITRSKEQADVFAKKMKKADAIPYMVPLLTFHKRISEPNRMIFNRLHEFTWVFFTSANGVKFFFEQLNDYNIDISSLNYMKFAVVGRKTESKLHKLGFPVHFIPNEFAGDKMVSEFLEQYASPGKVLLAAGGLSREDIAYQLSEQQVFFQKAVVYDTLINEDVQETLLTYIDQEKLDAYTFTSPSTVKAFIWLTAAAESLQRRIKEEGLCVCIGPTTREAAVKHGFKNILVPEEYTIDGMIETMNRYFHAKGIR</sequence>
<keyword evidence="12" id="KW-1185">Reference proteome</keyword>
<evidence type="ECO:0000256" key="7">
    <source>
        <dbReference type="ARBA" id="ARBA00040167"/>
    </source>
</evidence>
<accession>A0A1G9BPD1</accession>
<keyword evidence="5 9" id="KW-0627">Porphyrin biosynthesis</keyword>
<keyword evidence="4 9" id="KW-0456">Lyase</keyword>
<dbReference type="Gene3D" id="3.40.50.10090">
    <property type="match status" value="2"/>
</dbReference>
<dbReference type="SUPFAM" id="SSF69618">
    <property type="entry name" value="HemD-like"/>
    <property type="match status" value="1"/>
</dbReference>
<dbReference type="OrthoDB" id="9815856at2"/>
<dbReference type="GO" id="GO:0006780">
    <property type="term" value="P:uroporphyrinogen III biosynthetic process"/>
    <property type="evidence" value="ECO:0007669"/>
    <property type="project" value="UniProtKB-UniRule"/>
</dbReference>
<proteinExistence type="inferred from homology"/>
<comment type="similarity">
    <text evidence="2 9">Belongs to the uroporphyrinogen-III synthase family.</text>
</comment>
<feature type="domain" description="Tetrapyrrole biosynthesis uroporphyrinogen III synthase" evidence="10">
    <location>
        <begin position="21"/>
        <end position="252"/>
    </location>
</feature>
<comment type="catalytic activity">
    <reaction evidence="8 9">
        <text>hydroxymethylbilane = uroporphyrinogen III + H2O</text>
        <dbReference type="Rhea" id="RHEA:18965"/>
        <dbReference type="ChEBI" id="CHEBI:15377"/>
        <dbReference type="ChEBI" id="CHEBI:57308"/>
        <dbReference type="ChEBI" id="CHEBI:57845"/>
        <dbReference type="EC" id="4.2.1.75"/>
    </reaction>
</comment>
<evidence type="ECO:0000256" key="2">
    <source>
        <dbReference type="ARBA" id="ARBA00008133"/>
    </source>
</evidence>
<organism evidence="11 12">
    <name type="scientific">Sediminibacillus albus</name>
    <dbReference type="NCBI Taxonomy" id="407036"/>
    <lineage>
        <taxon>Bacteria</taxon>
        <taxon>Bacillati</taxon>
        <taxon>Bacillota</taxon>
        <taxon>Bacilli</taxon>
        <taxon>Bacillales</taxon>
        <taxon>Bacillaceae</taxon>
        <taxon>Sediminibacillus</taxon>
    </lineage>
</organism>
<dbReference type="GO" id="GO:0004852">
    <property type="term" value="F:uroporphyrinogen-III synthase activity"/>
    <property type="evidence" value="ECO:0007669"/>
    <property type="project" value="UniProtKB-UniRule"/>
</dbReference>
<dbReference type="InterPro" id="IPR003754">
    <property type="entry name" value="4pyrrol_synth_uPrphyn_synth"/>
</dbReference>
<name>A0A1G9BPD1_9BACI</name>
<reference evidence="11 12" key="1">
    <citation type="submission" date="2016-10" db="EMBL/GenBank/DDBJ databases">
        <authorList>
            <person name="de Groot N.N."/>
        </authorList>
    </citation>
    <scope>NUCLEOTIDE SEQUENCE [LARGE SCALE GENOMIC DNA]</scope>
    <source>
        <strain evidence="11 12">CGMCC 1.6502</strain>
    </source>
</reference>
<dbReference type="Pfam" id="PF02602">
    <property type="entry name" value="HEM4"/>
    <property type="match status" value="1"/>
</dbReference>
<dbReference type="PANTHER" id="PTHR38042:SF1">
    <property type="entry name" value="UROPORPHYRINOGEN-III SYNTHASE, CHLOROPLASTIC"/>
    <property type="match status" value="1"/>
</dbReference>
<comment type="pathway">
    <text evidence="1 9">Porphyrin-containing compound metabolism; protoporphyrin-IX biosynthesis; coproporphyrinogen-III from 5-aminolevulinate: step 3/4.</text>
</comment>
<evidence type="ECO:0000313" key="12">
    <source>
        <dbReference type="Proteomes" id="UP000198694"/>
    </source>
</evidence>
<evidence type="ECO:0000256" key="6">
    <source>
        <dbReference type="ARBA" id="ARBA00037589"/>
    </source>
</evidence>
<dbReference type="UniPathway" id="UPA00251">
    <property type="reaction ID" value="UER00320"/>
</dbReference>
<dbReference type="InterPro" id="IPR039793">
    <property type="entry name" value="UROS/Hem4"/>
</dbReference>
<evidence type="ECO:0000256" key="9">
    <source>
        <dbReference type="RuleBase" id="RU366031"/>
    </source>
</evidence>
<evidence type="ECO:0000256" key="5">
    <source>
        <dbReference type="ARBA" id="ARBA00023244"/>
    </source>
</evidence>
<dbReference type="EC" id="4.2.1.75" evidence="3 9"/>
<protein>
    <recommendedName>
        <fullName evidence="7 9">Uroporphyrinogen-III synthase</fullName>
        <ecNumber evidence="3 9">4.2.1.75</ecNumber>
    </recommendedName>
</protein>
<evidence type="ECO:0000256" key="1">
    <source>
        <dbReference type="ARBA" id="ARBA00004772"/>
    </source>
</evidence>
<evidence type="ECO:0000256" key="8">
    <source>
        <dbReference type="ARBA" id="ARBA00048617"/>
    </source>
</evidence>
<dbReference type="Proteomes" id="UP000198694">
    <property type="component" value="Unassembled WGS sequence"/>
</dbReference>
<dbReference type="InterPro" id="IPR036108">
    <property type="entry name" value="4pyrrol_syn_uPrphyn_synt_sf"/>
</dbReference>
<dbReference type="STRING" id="407036.SAMN05216243_3059"/>
<dbReference type="RefSeq" id="WP_093215983.1">
    <property type="nucleotide sequence ID" value="NZ_FNFL01000006.1"/>
</dbReference>
<gene>
    <name evidence="11" type="ORF">SAMN05216243_3059</name>
</gene>
<evidence type="ECO:0000313" key="11">
    <source>
        <dbReference type="EMBL" id="SDK41358.1"/>
    </source>
</evidence>
<comment type="function">
    <text evidence="6 9">Catalyzes cyclization of the linear tetrapyrrole, hydroxymethylbilane, to the macrocyclic uroporphyrinogen III.</text>
</comment>
<dbReference type="PANTHER" id="PTHR38042">
    <property type="entry name" value="UROPORPHYRINOGEN-III SYNTHASE, CHLOROPLASTIC"/>
    <property type="match status" value="1"/>
</dbReference>
<dbReference type="CDD" id="cd06578">
    <property type="entry name" value="HemD"/>
    <property type="match status" value="1"/>
</dbReference>